<comment type="caution">
    <text evidence="2">The sequence shown here is derived from an EMBL/GenBank/DDBJ whole genome shotgun (WGS) entry which is preliminary data.</text>
</comment>
<evidence type="ECO:0000313" key="2">
    <source>
        <dbReference type="EMBL" id="KAK3758196.1"/>
    </source>
</evidence>
<protein>
    <submittedName>
        <fullName evidence="2">Uncharacterized protein</fullName>
    </submittedName>
</protein>
<keyword evidence="1" id="KW-0812">Transmembrane</keyword>
<keyword evidence="1" id="KW-0472">Membrane</keyword>
<name>A0AAE0YWY7_9GAST</name>
<gene>
    <name evidence="2" type="ORF">RRG08_011633</name>
</gene>
<reference evidence="2" key="1">
    <citation type="journal article" date="2023" name="G3 (Bethesda)">
        <title>A reference genome for the long-term kleptoplast-retaining sea slug Elysia crispata morphotype clarki.</title>
        <authorList>
            <person name="Eastman K.E."/>
            <person name="Pendleton A.L."/>
            <person name="Shaikh M.A."/>
            <person name="Suttiyut T."/>
            <person name="Ogas R."/>
            <person name="Tomko P."/>
            <person name="Gavelis G."/>
            <person name="Widhalm J.R."/>
            <person name="Wisecaver J.H."/>
        </authorList>
    </citation>
    <scope>NUCLEOTIDE SEQUENCE</scope>
    <source>
        <strain evidence="2">ECLA1</strain>
    </source>
</reference>
<dbReference type="AlphaFoldDB" id="A0AAE0YWY7"/>
<evidence type="ECO:0000313" key="3">
    <source>
        <dbReference type="Proteomes" id="UP001283361"/>
    </source>
</evidence>
<sequence>MTLKSYGSNTDNADNEVRHNKNGFTRLKRLAREYLWTDSLLATNYGLALSSLLLMGLFAPLVISSLMQYLGWHWLFQSSSIPLCRYFVICSVC</sequence>
<evidence type="ECO:0000256" key="1">
    <source>
        <dbReference type="SAM" id="Phobius"/>
    </source>
</evidence>
<dbReference type="EMBL" id="JAWDGP010005291">
    <property type="protein sequence ID" value="KAK3758196.1"/>
    <property type="molecule type" value="Genomic_DNA"/>
</dbReference>
<organism evidence="2 3">
    <name type="scientific">Elysia crispata</name>
    <name type="common">lettuce slug</name>
    <dbReference type="NCBI Taxonomy" id="231223"/>
    <lineage>
        <taxon>Eukaryota</taxon>
        <taxon>Metazoa</taxon>
        <taxon>Spiralia</taxon>
        <taxon>Lophotrochozoa</taxon>
        <taxon>Mollusca</taxon>
        <taxon>Gastropoda</taxon>
        <taxon>Heterobranchia</taxon>
        <taxon>Euthyneura</taxon>
        <taxon>Panpulmonata</taxon>
        <taxon>Sacoglossa</taxon>
        <taxon>Placobranchoidea</taxon>
        <taxon>Plakobranchidae</taxon>
        <taxon>Elysia</taxon>
    </lineage>
</organism>
<proteinExistence type="predicted"/>
<keyword evidence="1" id="KW-1133">Transmembrane helix</keyword>
<dbReference type="Proteomes" id="UP001283361">
    <property type="component" value="Unassembled WGS sequence"/>
</dbReference>
<accession>A0AAE0YWY7</accession>
<keyword evidence="3" id="KW-1185">Reference proteome</keyword>
<feature type="transmembrane region" description="Helical" evidence="1">
    <location>
        <begin position="45"/>
        <end position="70"/>
    </location>
</feature>